<dbReference type="NCBIfam" id="TIGR00756">
    <property type="entry name" value="PPR"/>
    <property type="match status" value="1"/>
</dbReference>
<keyword evidence="4" id="KW-1185">Reference proteome</keyword>
<dbReference type="Proteomes" id="UP000594263">
    <property type="component" value="Unplaced"/>
</dbReference>
<dbReference type="Gene3D" id="1.25.40.10">
    <property type="entry name" value="Tetratricopeptide repeat domain"/>
    <property type="match status" value="3"/>
</dbReference>
<keyword evidence="1" id="KW-0677">Repeat</keyword>
<dbReference type="PANTHER" id="PTHR47262">
    <property type="entry name" value="OS02G0132600 PROTEIN"/>
    <property type="match status" value="1"/>
</dbReference>
<reference evidence="3" key="1">
    <citation type="submission" date="2021-01" db="UniProtKB">
        <authorList>
            <consortium name="EnsemblPlants"/>
        </authorList>
    </citation>
    <scope>IDENTIFICATION</scope>
</reference>
<dbReference type="InterPro" id="IPR011990">
    <property type="entry name" value="TPR-like_helical_dom_sf"/>
</dbReference>
<dbReference type="PROSITE" id="PS51375">
    <property type="entry name" value="PPR"/>
    <property type="match status" value="1"/>
</dbReference>
<organism evidence="3 4">
    <name type="scientific">Kalanchoe fedtschenkoi</name>
    <name type="common">Lavender scallops</name>
    <name type="synonym">South American air plant</name>
    <dbReference type="NCBI Taxonomy" id="63787"/>
    <lineage>
        <taxon>Eukaryota</taxon>
        <taxon>Viridiplantae</taxon>
        <taxon>Streptophyta</taxon>
        <taxon>Embryophyta</taxon>
        <taxon>Tracheophyta</taxon>
        <taxon>Spermatophyta</taxon>
        <taxon>Magnoliopsida</taxon>
        <taxon>eudicotyledons</taxon>
        <taxon>Gunneridae</taxon>
        <taxon>Pentapetalae</taxon>
        <taxon>Saxifragales</taxon>
        <taxon>Crassulaceae</taxon>
        <taxon>Kalanchoe</taxon>
    </lineage>
</organism>
<protein>
    <recommendedName>
        <fullName evidence="5">Pentatricopeptide repeat-containing protein</fullName>
    </recommendedName>
</protein>
<dbReference type="Pfam" id="PF13041">
    <property type="entry name" value="PPR_2"/>
    <property type="match status" value="1"/>
</dbReference>
<dbReference type="Pfam" id="PF01535">
    <property type="entry name" value="PPR"/>
    <property type="match status" value="1"/>
</dbReference>
<dbReference type="EnsemblPlants" id="Kaladp0070s0120.1.v1.1">
    <property type="protein sequence ID" value="Kaladp0070s0120.1.v1.1"/>
    <property type="gene ID" value="Kaladp0070s0120.v1.1"/>
</dbReference>
<evidence type="ECO:0000256" key="2">
    <source>
        <dbReference type="PROSITE-ProRule" id="PRU00708"/>
    </source>
</evidence>
<sequence>MTKPALKSLSSLFPKTTALKSKASTPSSSTSIAAADAAPPADAAIKNLIGGLLERDAHASASVPATPASEWQRNVSAFMRKDASRSLRGGVALSLGVQEEIKRVLCEDGKEEAAILCRDDGLNGVSGSEVEPEGLYLTVPWSETSNNAVAESRKEMLRERKQKWVYKNTKSHRFRMLARKCSERFGSSGTMKVFGMLGRQAALHEFHELIGYIVEEARESKDEETVVEKIYQVFELLKNMKELGYSLDEAAYGPLLKYLIEMSMVEEFDFFCELIKEGNERCLTCLGYYEMLLWIQLDDEEKIQKHLSGIVNNKDEGLSSIEENYLAALVDRDRKKELISLLEVIDVTKVKLMNLINIFNSLGRLSLESLAEKLIEACKAADYEVDNLSQFICCYVISLPNLASNEVTSKFRDIHQKHDVLPSSSSYEKLVSHLCDTFKVYTALDIVKESFIEGVSLSIETIHSILYACDESFEYHLVDQIYAMICQHDLKPTSETFRRIIDLRVKMKNFEGAYAMLQDLAKTEASVTSGMYNAIMAGFLREKNMVGAMMVLRQMRNDDVKPDSMTYSMLIGMSSSEEDMLKYYNEMKEGQIHITRNVYMAIINSYASRGQFEQAKQVVLEKGIPEKQLYDLKSALVSALAVHGQMNDALEIYDEAKKTRCSLDPKAILSVIEHFESEGGLNRLTELLEELSGSEYWCDGCVKVILYCIKHKDISTAVKLIRELKDEVYDEWATNALCDRIFCQIADCEPGETEIGIDFLRAMKEELGLQPSRKGLDFLLAACASAKDLKRSLLVWDEYKANDYPYNVLNYLGMYKALLACGELKQAKKILRQMQQDDYHIKYLVNAFQQTYCPPSSKKSARKSVCFEPS</sequence>
<evidence type="ECO:0000313" key="3">
    <source>
        <dbReference type="EnsemblPlants" id="Kaladp0070s0120.1.v1.1"/>
    </source>
</evidence>
<feature type="repeat" description="PPR" evidence="2">
    <location>
        <begin position="528"/>
        <end position="562"/>
    </location>
</feature>
<dbReference type="InterPro" id="IPR002885">
    <property type="entry name" value="PPR_rpt"/>
</dbReference>
<evidence type="ECO:0000313" key="4">
    <source>
        <dbReference type="Proteomes" id="UP000594263"/>
    </source>
</evidence>
<dbReference type="AlphaFoldDB" id="A0A7N0UL61"/>
<name>A0A7N0UL61_KALFE</name>
<dbReference type="OMA" id="CNTIDDS"/>
<proteinExistence type="predicted"/>
<accession>A0A7N0UL61</accession>
<evidence type="ECO:0008006" key="5">
    <source>
        <dbReference type="Google" id="ProtNLM"/>
    </source>
</evidence>
<evidence type="ECO:0000256" key="1">
    <source>
        <dbReference type="ARBA" id="ARBA00022737"/>
    </source>
</evidence>
<dbReference type="Gramene" id="Kaladp0070s0120.1.v1.1">
    <property type="protein sequence ID" value="Kaladp0070s0120.1.v1.1"/>
    <property type="gene ID" value="Kaladp0070s0120.v1.1"/>
</dbReference>
<dbReference type="PANTHER" id="PTHR47262:SF1">
    <property type="entry name" value="OS02G0132600 PROTEIN"/>
    <property type="match status" value="1"/>
</dbReference>